<dbReference type="InterPro" id="IPR036942">
    <property type="entry name" value="Beta-barrel_TonB_sf"/>
</dbReference>
<comment type="subcellular location">
    <subcellularLocation>
        <location evidence="1">Cell outer membrane</location>
    </subcellularLocation>
</comment>
<proteinExistence type="inferred from homology"/>
<comment type="caution">
    <text evidence="10">The sequence shown here is derived from an EMBL/GenBank/DDBJ whole genome shotgun (WGS) entry which is preliminary data.</text>
</comment>
<keyword evidence="4" id="KW-0798">TonB box</keyword>
<gene>
    <name evidence="10" type="ORF">NX784_16580</name>
</gene>
<keyword evidence="5" id="KW-0472">Membrane</keyword>
<evidence type="ECO:0000313" key="11">
    <source>
        <dbReference type="Proteomes" id="UP001204151"/>
    </source>
</evidence>
<dbReference type="CDD" id="cd01347">
    <property type="entry name" value="ligand_gated_channel"/>
    <property type="match status" value="1"/>
</dbReference>
<dbReference type="InterPro" id="IPR010917">
    <property type="entry name" value="TonB_rcpt_CS"/>
</dbReference>
<evidence type="ECO:0000256" key="1">
    <source>
        <dbReference type="ARBA" id="ARBA00004442"/>
    </source>
</evidence>
<dbReference type="InterPro" id="IPR041700">
    <property type="entry name" value="OMP_b-brl_3"/>
</dbReference>
<evidence type="ECO:0000256" key="2">
    <source>
        <dbReference type="ARBA" id="ARBA00009810"/>
    </source>
</evidence>
<sequence length="875" mass="95271">MQQTTLSVLVRSLIPLLVLPAIPAVAQVTVPAAPSEPAAGGDTAVQQVVVSGIRASVRSALSVKENSNSMVEVVASEDIGKLPDTTIAESLARLPGLAAGLDRGNASQIVARGMGERFIGATLNGRELASSEPNRAVRFEQFPSESLSGAIVYKTQNADLVEGGITTTIDLQTVQPLKYKGRQASLKADALYYPLAKDVDAQSVRPRLGGIWIDQFADKTIGTAVAFSYQKQPSIEKRKNHWGFNEDHSVDMNGDGKVDKTPWGFEDELKRGTNERSSVLGKVEWKASPDALITADLYFARDKIREPSVQHWTGDVGNWDGWQTGNYSNLDIRNGYVVGATVKDVSLSTHSTRWIQNMDNAAGGLNGKFNVGDWKVEADVATSRASRASQWADVRNTTANNGTLSWSFTGNERQSYSFSEDTGNLANFGAPQLYIDNDGHVHDRLDSAHVSGALPLELGPVSRIKIGARFADREKSYHQTTWNISPANASIAPSAYQTLNVPGYFPALSLRDFEGTVSSVFGGSALDASGRPQTANDLLAGWKVKERTSALYVQADLDGELFGLKYRGNAGVRVVHTHQTGEGMESVNGAAPTPVEGGASYTKALPSMNLIFGLDAEQAHQIRFSLARAMSRAPLDEMRASRQISMDTTPGSQAPLTGSAGNPGLLPMMANQADLAYQWYFDKGSLFSAALFYKQIGSYIGITTDTTTLDGRQAIVTRSINGEGGYVRGLELVYQHAFTHLPAPFDGLGVAANWSYNESDIHEYTNHYPMEGLMRNNGGVTLWYEKNGFEARVSANYHSPFVRMPRWTAGYMAENGEETYVTANVSYYLTPQLQLRVGLDNITNQKVVYTQNANAYMQNVMEYGRRYNVGVSYKF</sequence>
<feature type="signal peptide" evidence="7">
    <location>
        <begin position="1"/>
        <end position="26"/>
    </location>
</feature>
<protein>
    <submittedName>
        <fullName evidence="10">TonB-dependent receptor</fullName>
    </submittedName>
</protein>
<dbReference type="RefSeq" id="WP_258817800.1">
    <property type="nucleotide sequence ID" value="NZ_JANUGW010000011.1"/>
</dbReference>
<feature type="domain" description="Outer membrane protein beta-barrel" evidence="9">
    <location>
        <begin position="542"/>
        <end position="873"/>
    </location>
</feature>
<evidence type="ECO:0000313" key="10">
    <source>
        <dbReference type="EMBL" id="MCS0583208.1"/>
    </source>
</evidence>
<dbReference type="Gene3D" id="2.40.170.20">
    <property type="entry name" value="TonB-dependent receptor, beta-barrel domain"/>
    <property type="match status" value="1"/>
</dbReference>
<dbReference type="Proteomes" id="UP001204151">
    <property type="component" value="Unassembled WGS sequence"/>
</dbReference>
<dbReference type="Pfam" id="PF07715">
    <property type="entry name" value="Plug"/>
    <property type="match status" value="1"/>
</dbReference>
<dbReference type="Pfam" id="PF14905">
    <property type="entry name" value="OMP_b-brl_3"/>
    <property type="match status" value="1"/>
</dbReference>
<organism evidence="10 11">
    <name type="scientific">Massilia pinisoli</name>
    <dbReference type="NCBI Taxonomy" id="1772194"/>
    <lineage>
        <taxon>Bacteria</taxon>
        <taxon>Pseudomonadati</taxon>
        <taxon>Pseudomonadota</taxon>
        <taxon>Betaproteobacteria</taxon>
        <taxon>Burkholderiales</taxon>
        <taxon>Oxalobacteraceae</taxon>
        <taxon>Telluria group</taxon>
        <taxon>Massilia</taxon>
    </lineage>
</organism>
<evidence type="ECO:0000256" key="6">
    <source>
        <dbReference type="ARBA" id="ARBA00023237"/>
    </source>
</evidence>
<evidence type="ECO:0000256" key="3">
    <source>
        <dbReference type="ARBA" id="ARBA00022729"/>
    </source>
</evidence>
<feature type="domain" description="TonB-dependent receptor plug" evidence="8">
    <location>
        <begin position="65"/>
        <end position="157"/>
    </location>
</feature>
<dbReference type="InterPro" id="IPR012910">
    <property type="entry name" value="Plug_dom"/>
</dbReference>
<keyword evidence="10" id="KW-0675">Receptor</keyword>
<dbReference type="PANTHER" id="PTHR40980">
    <property type="entry name" value="PLUG DOMAIN-CONTAINING PROTEIN"/>
    <property type="match status" value="1"/>
</dbReference>
<dbReference type="SUPFAM" id="SSF56935">
    <property type="entry name" value="Porins"/>
    <property type="match status" value="1"/>
</dbReference>
<dbReference type="InterPro" id="IPR037066">
    <property type="entry name" value="Plug_dom_sf"/>
</dbReference>
<feature type="chain" id="PRO_5045366963" evidence="7">
    <location>
        <begin position="27"/>
        <end position="875"/>
    </location>
</feature>
<dbReference type="InterPro" id="IPR010104">
    <property type="entry name" value="TonB_rcpt_bac"/>
</dbReference>
<accession>A0ABT1ZTG5</accession>
<evidence type="ECO:0000256" key="4">
    <source>
        <dbReference type="ARBA" id="ARBA00023077"/>
    </source>
</evidence>
<keyword evidence="3 7" id="KW-0732">Signal</keyword>
<dbReference type="Gene3D" id="2.170.130.10">
    <property type="entry name" value="TonB-dependent receptor, plug domain"/>
    <property type="match status" value="1"/>
</dbReference>
<comment type="similarity">
    <text evidence="2">Belongs to the TonB-dependent receptor family.</text>
</comment>
<keyword evidence="11" id="KW-1185">Reference proteome</keyword>
<keyword evidence="6" id="KW-0998">Cell outer membrane</keyword>
<dbReference type="NCBIfam" id="TIGR01782">
    <property type="entry name" value="TonB-Xanth-Caul"/>
    <property type="match status" value="1"/>
</dbReference>
<name>A0ABT1ZTG5_9BURK</name>
<dbReference type="PROSITE" id="PS01156">
    <property type="entry name" value="TONB_DEPENDENT_REC_2"/>
    <property type="match status" value="1"/>
</dbReference>
<reference evidence="10 11" key="1">
    <citation type="submission" date="2022-08" db="EMBL/GenBank/DDBJ databases">
        <title>Reclassification of Massilia species as members of the genera Telluria, Duganella, Pseudoduganella, Mokoshia gen. nov. and Zemynaea gen. nov. using orthogonal and non-orthogonal genome-based approaches.</title>
        <authorList>
            <person name="Bowman J.P."/>
        </authorList>
    </citation>
    <scope>NUCLEOTIDE SEQUENCE [LARGE SCALE GENOMIC DNA]</scope>
    <source>
        <strain evidence="10 11">JCM 31316</strain>
    </source>
</reference>
<evidence type="ECO:0000256" key="7">
    <source>
        <dbReference type="SAM" id="SignalP"/>
    </source>
</evidence>
<dbReference type="EMBL" id="JANUGW010000011">
    <property type="protein sequence ID" value="MCS0583208.1"/>
    <property type="molecule type" value="Genomic_DNA"/>
</dbReference>
<evidence type="ECO:0000256" key="5">
    <source>
        <dbReference type="ARBA" id="ARBA00023136"/>
    </source>
</evidence>
<dbReference type="PANTHER" id="PTHR40980:SF3">
    <property type="entry name" value="TONB-DEPENDENT RECEPTOR-LIKE BETA-BARREL DOMAIN-CONTAINING PROTEIN"/>
    <property type="match status" value="1"/>
</dbReference>
<evidence type="ECO:0000259" key="8">
    <source>
        <dbReference type="Pfam" id="PF07715"/>
    </source>
</evidence>
<evidence type="ECO:0000259" key="9">
    <source>
        <dbReference type="Pfam" id="PF14905"/>
    </source>
</evidence>